<dbReference type="GO" id="GO:0017059">
    <property type="term" value="C:serine palmitoyltransferase complex"/>
    <property type="evidence" value="ECO:0007669"/>
    <property type="project" value="TreeGrafter"/>
</dbReference>
<comment type="pathway">
    <text evidence="3">Sphingolipid metabolism.</text>
</comment>
<feature type="transmembrane region" description="Helical" evidence="11">
    <location>
        <begin position="6"/>
        <end position="26"/>
    </location>
</feature>
<evidence type="ECO:0000256" key="1">
    <source>
        <dbReference type="ARBA" id="ARBA00001933"/>
    </source>
</evidence>
<evidence type="ECO:0000256" key="8">
    <source>
        <dbReference type="ARBA" id="ARBA00022919"/>
    </source>
</evidence>
<dbReference type="GO" id="GO:0016020">
    <property type="term" value="C:membrane"/>
    <property type="evidence" value="ECO:0007669"/>
    <property type="project" value="GOC"/>
</dbReference>
<accession>A0AAD9IE16</accession>
<evidence type="ECO:0000256" key="9">
    <source>
        <dbReference type="ARBA" id="ARBA00048528"/>
    </source>
</evidence>
<dbReference type="PANTHER" id="PTHR13693:SF3">
    <property type="entry name" value="LD36009P"/>
    <property type="match status" value="1"/>
</dbReference>
<evidence type="ECO:0000313" key="14">
    <source>
        <dbReference type="Proteomes" id="UP001255856"/>
    </source>
</evidence>
<dbReference type="GO" id="GO:0030170">
    <property type="term" value="F:pyridoxal phosphate binding"/>
    <property type="evidence" value="ECO:0007669"/>
    <property type="project" value="InterPro"/>
</dbReference>
<comment type="catalytic activity">
    <reaction evidence="9">
        <text>L-serine + hexadecanoyl-CoA + H(+) = 3-oxosphinganine + CO2 + CoA</text>
        <dbReference type="Rhea" id="RHEA:14761"/>
        <dbReference type="ChEBI" id="CHEBI:15378"/>
        <dbReference type="ChEBI" id="CHEBI:16526"/>
        <dbReference type="ChEBI" id="CHEBI:33384"/>
        <dbReference type="ChEBI" id="CHEBI:57287"/>
        <dbReference type="ChEBI" id="CHEBI:57379"/>
        <dbReference type="ChEBI" id="CHEBI:58299"/>
        <dbReference type="EC" id="2.3.1.50"/>
    </reaction>
</comment>
<keyword evidence="11" id="KW-0472">Membrane</keyword>
<dbReference type="InterPro" id="IPR001917">
    <property type="entry name" value="Aminotrans_II_pyridoxalP_BS"/>
</dbReference>
<dbReference type="SUPFAM" id="SSF53383">
    <property type="entry name" value="PLP-dependent transferases"/>
    <property type="match status" value="1"/>
</dbReference>
<keyword evidence="11" id="KW-1133">Transmembrane helix</keyword>
<evidence type="ECO:0000256" key="10">
    <source>
        <dbReference type="RuleBase" id="RU003693"/>
    </source>
</evidence>
<organism evidence="13 14">
    <name type="scientific">Prototheca wickerhamii</name>
    <dbReference type="NCBI Taxonomy" id="3111"/>
    <lineage>
        <taxon>Eukaryota</taxon>
        <taxon>Viridiplantae</taxon>
        <taxon>Chlorophyta</taxon>
        <taxon>core chlorophytes</taxon>
        <taxon>Trebouxiophyceae</taxon>
        <taxon>Chlorellales</taxon>
        <taxon>Chlorellaceae</taxon>
        <taxon>Prototheca</taxon>
    </lineage>
</organism>
<proteinExistence type="inferred from homology"/>
<keyword evidence="14" id="KW-1185">Reference proteome</keyword>
<keyword evidence="8" id="KW-0746">Sphingolipid metabolism</keyword>
<evidence type="ECO:0000256" key="3">
    <source>
        <dbReference type="ARBA" id="ARBA00004991"/>
    </source>
</evidence>
<evidence type="ECO:0000256" key="4">
    <source>
        <dbReference type="ARBA" id="ARBA00008392"/>
    </source>
</evidence>
<evidence type="ECO:0000256" key="5">
    <source>
        <dbReference type="ARBA" id="ARBA00013220"/>
    </source>
</evidence>
<keyword evidence="6" id="KW-0808">Transferase</keyword>
<dbReference type="GO" id="GO:0046512">
    <property type="term" value="P:sphingosine biosynthetic process"/>
    <property type="evidence" value="ECO:0007669"/>
    <property type="project" value="TreeGrafter"/>
</dbReference>
<dbReference type="PANTHER" id="PTHR13693">
    <property type="entry name" value="CLASS II AMINOTRANSFERASE/8-AMINO-7-OXONONANOATE SYNTHASE"/>
    <property type="match status" value="1"/>
</dbReference>
<evidence type="ECO:0000313" key="13">
    <source>
        <dbReference type="EMBL" id="KAK2075701.1"/>
    </source>
</evidence>
<gene>
    <name evidence="13" type="ORF">QBZ16_001810</name>
</gene>
<evidence type="ECO:0000256" key="11">
    <source>
        <dbReference type="SAM" id="Phobius"/>
    </source>
</evidence>
<dbReference type="EC" id="2.3.1.50" evidence="5"/>
<keyword evidence="11" id="KW-0812">Transmembrane</keyword>
<comment type="cofactor">
    <cofactor evidence="1 10">
        <name>pyridoxal 5'-phosphate</name>
        <dbReference type="ChEBI" id="CHEBI:597326"/>
    </cofactor>
</comment>
<evidence type="ECO:0000256" key="6">
    <source>
        <dbReference type="ARBA" id="ARBA00022679"/>
    </source>
</evidence>
<sequence length="499" mass="54225">MGTGTLAPSLAQALLTYASWTILFIFGHVRDFFRKRLGSAKENGYAPIRLGYEDFYVRRMYQRIQDCFNRPITGPPGAWMEVLERVPAPGKKGVLIPTGKAHRCLNLGSYNYLGFASWDEYCTPRVLDSLKEQGWAVGSTRAGCGTRPVHVELEEELADFLGTEAALVCGMGYATNSLFIPVLGGPGTLILSDALNHASIVAGARSSGATIRVFDHDDAAHAEQVLRRALAEGQPRTHRPWKKVLIIVEGVYSMEGELCDVASFVKLKKRYGAYLWLDEAHSIGALGATGRGVCERLGVDMRDVDVLMGTFSKSFGACGGYVAGSKELVEAMRWHSPASLYGGAMSPPAVEQVRSALRVIRGADGSRRGAVKLAALRRNANYFRAGLLSLGLNVLGTWDSPVMPIMVFHPAKLSGTSREMLRLGAAVVEVGFPATPLLTTRMRVCISAAHTKADLDFGLRLFDHLADMCALRYGGEEAKKIALECPTPFDFDAVDEDES</sequence>
<dbReference type="Proteomes" id="UP001255856">
    <property type="component" value="Unassembled WGS sequence"/>
</dbReference>
<evidence type="ECO:0000259" key="12">
    <source>
        <dbReference type="Pfam" id="PF00155"/>
    </source>
</evidence>
<dbReference type="InterPro" id="IPR050087">
    <property type="entry name" value="AON_synthase_class-II"/>
</dbReference>
<protein>
    <recommendedName>
        <fullName evidence="5">serine C-palmitoyltransferase</fullName>
        <ecNumber evidence="5">2.3.1.50</ecNumber>
    </recommendedName>
</protein>
<evidence type="ECO:0000256" key="7">
    <source>
        <dbReference type="ARBA" id="ARBA00022898"/>
    </source>
</evidence>
<dbReference type="InterPro" id="IPR015424">
    <property type="entry name" value="PyrdxlP-dep_Trfase"/>
</dbReference>
<dbReference type="InterPro" id="IPR015421">
    <property type="entry name" value="PyrdxlP-dep_Trfase_major"/>
</dbReference>
<dbReference type="GO" id="GO:0046513">
    <property type="term" value="P:ceramide biosynthetic process"/>
    <property type="evidence" value="ECO:0007669"/>
    <property type="project" value="TreeGrafter"/>
</dbReference>
<comment type="caution">
    <text evidence="13">The sequence shown here is derived from an EMBL/GenBank/DDBJ whole genome shotgun (WGS) entry which is preliminary data.</text>
</comment>
<dbReference type="AlphaFoldDB" id="A0AAD9IE16"/>
<dbReference type="EMBL" id="JASFZW010000014">
    <property type="protein sequence ID" value="KAK2075701.1"/>
    <property type="molecule type" value="Genomic_DNA"/>
</dbReference>
<dbReference type="InterPro" id="IPR015422">
    <property type="entry name" value="PyrdxlP-dep_Trfase_small"/>
</dbReference>
<dbReference type="GO" id="GO:0004758">
    <property type="term" value="F:serine C-palmitoyltransferase activity"/>
    <property type="evidence" value="ECO:0007669"/>
    <property type="project" value="UniProtKB-EC"/>
</dbReference>
<dbReference type="Gene3D" id="3.90.1150.10">
    <property type="entry name" value="Aspartate Aminotransferase, domain 1"/>
    <property type="match status" value="1"/>
</dbReference>
<feature type="domain" description="Aminotransferase class I/classII large" evidence="12">
    <location>
        <begin position="104"/>
        <end position="456"/>
    </location>
</feature>
<evidence type="ECO:0000256" key="2">
    <source>
        <dbReference type="ARBA" id="ARBA00004760"/>
    </source>
</evidence>
<name>A0AAD9IE16_PROWI</name>
<dbReference type="CDD" id="cd06454">
    <property type="entry name" value="KBL_like"/>
    <property type="match status" value="1"/>
</dbReference>
<dbReference type="Gene3D" id="3.40.640.10">
    <property type="entry name" value="Type I PLP-dependent aspartate aminotransferase-like (Major domain)"/>
    <property type="match status" value="1"/>
</dbReference>
<dbReference type="InterPro" id="IPR004839">
    <property type="entry name" value="Aminotransferase_I/II_large"/>
</dbReference>
<comment type="similarity">
    <text evidence="4 10">Belongs to the class-II pyridoxal-phosphate-dependent aminotransferase family.</text>
</comment>
<keyword evidence="7 10" id="KW-0663">Pyridoxal phosphate</keyword>
<comment type="pathway">
    <text evidence="2">Lipid metabolism; sphingolipid metabolism.</text>
</comment>
<dbReference type="PROSITE" id="PS00599">
    <property type="entry name" value="AA_TRANSFER_CLASS_2"/>
    <property type="match status" value="1"/>
</dbReference>
<reference evidence="13" key="1">
    <citation type="submission" date="2021-01" db="EMBL/GenBank/DDBJ databases">
        <authorList>
            <person name="Eckstrom K.M.E."/>
        </authorList>
    </citation>
    <scope>NUCLEOTIDE SEQUENCE</scope>
    <source>
        <strain evidence="13">UVCC 0001</strain>
    </source>
</reference>
<dbReference type="Pfam" id="PF00155">
    <property type="entry name" value="Aminotran_1_2"/>
    <property type="match status" value="1"/>
</dbReference>
<keyword evidence="8" id="KW-0443">Lipid metabolism</keyword>